<evidence type="ECO:0000313" key="1">
    <source>
        <dbReference type="EMBL" id="AZS50505.1"/>
    </source>
</evidence>
<protein>
    <submittedName>
        <fullName evidence="1">Uncharacterized protein</fullName>
    </submittedName>
</protein>
<dbReference type="EMBL" id="CP029822">
    <property type="protein sequence ID" value="AZS50505.1"/>
    <property type="molecule type" value="Genomic_DNA"/>
</dbReference>
<gene>
    <name evidence="1" type="ORF">DM558_06825</name>
</gene>
<sequence>MVVYAEPTDEKLTKGMLEKTPNHTVVQKISRPKELILLFWVDERNKGSLFYTDRDMFKVAADTRARNIEKSPWYIEDLHKIYKLPVLAIHDIGTRVYEIMNEHEGKAKIREVGIFSYCGLDGPISYHSIVYPPVDPINAVNQMNISGWAAIKFNWIKEGAMCVLYGNQSAWYQNSFAEKLSHLENFKNVEVWGQTNFAYGSFFPDYRVSSTDRNVGIGWSYNPVYLVGGLLSEGWAATCIRLKSAASLTREELKEFPKARPMLSYINGSKIRKSHQGVFNDHRPHI</sequence>
<dbReference type="KEGG" id="emo:DM558_06825"/>
<evidence type="ECO:0000313" key="2">
    <source>
        <dbReference type="Proteomes" id="UP000273143"/>
    </source>
</evidence>
<dbReference type="Proteomes" id="UP000273143">
    <property type="component" value="Chromosome"/>
</dbReference>
<accession>A0A3S9XDJ7</accession>
<dbReference type="RefSeq" id="WP_127162914.1">
    <property type="nucleotide sequence ID" value="NZ_CP029822.1"/>
</dbReference>
<dbReference type="AlphaFoldDB" id="A0A3S9XDJ7"/>
<keyword evidence="2" id="KW-1185">Reference proteome</keyword>
<organism evidence="1 2">
    <name type="scientific">Entomomonas moraniae</name>
    <dbReference type="NCBI Taxonomy" id="2213226"/>
    <lineage>
        <taxon>Bacteria</taxon>
        <taxon>Pseudomonadati</taxon>
        <taxon>Pseudomonadota</taxon>
        <taxon>Gammaproteobacteria</taxon>
        <taxon>Pseudomonadales</taxon>
        <taxon>Pseudomonadaceae</taxon>
        <taxon>Entomomonas</taxon>
    </lineage>
</organism>
<proteinExistence type="predicted"/>
<reference evidence="2" key="1">
    <citation type="submission" date="2018-06" db="EMBL/GenBank/DDBJ databases">
        <title>Complete genome of Pseudomonas insecticola strain QZS01.</title>
        <authorList>
            <person name="Wang J."/>
            <person name="Su Q."/>
        </authorList>
    </citation>
    <scope>NUCLEOTIDE SEQUENCE [LARGE SCALE GENOMIC DNA]</scope>
    <source>
        <strain evidence="2">QZS01</strain>
    </source>
</reference>
<name>A0A3S9XDJ7_9GAMM</name>